<dbReference type="PANTHER" id="PTHR11630:SF42">
    <property type="entry name" value="DNA REPLICATION LICENSING FACTOR MCM5"/>
    <property type="match status" value="1"/>
</dbReference>
<dbReference type="Pfam" id="PF21933">
    <property type="entry name" value="MCM5_C"/>
    <property type="match status" value="1"/>
</dbReference>
<feature type="domain" description="MCM C-terminal AAA(+) ATPase" evidence="14">
    <location>
        <begin position="362"/>
        <end position="568"/>
    </location>
</feature>
<evidence type="ECO:0000256" key="1">
    <source>
        <dbReference type="ARBA" id="ARBA00004123"/>
    </source>
</evidence>
<dbReference type="InterPro" id="IPR018525">
    <property type="entry name" value="MCM_CS"/>
</dbReference>
<dbReference type="GO" id="GO:0003688">
    <property type="term" value="F:DNA replication origin binding"/>
    <property type="evidence" value="ECO:0007669"/>
    <property type="project" value="UniProtKB-UniRule"/>
</dbReference>
<dbReference type="InterPro" id="IPR027925">
    <property type="entry name" value="MCM_N"/>
</dbReference>
<dbReference type="AlphaFoldDB" id="A0AAV5RJL2"/>
<evidence type="ECO:0000313" key="15">
    <source>
        <dbReference type="EMBL" id="GMM51730.1"/>
    </source>
</evidence>
<comment type="function">
    <text evidence="12">Acts as component of the MCM2-7 complex (MCM complex) which is the replicative helicase essential for 'once per cell cycle' DNA replication initiation and elongation in eukaryotic cells. The active ATPase sites in the MCM2-7 ring are formed through the interaction surfaces of two neighboring subunits such that a critical structure of a conserved arginine finger motif is provided in trans relative to the ATP-binding site of the Walker A box of the adjacent subunit. The six ATPase active sites, however, are likely to contribute differentially to the complex helicase activity.</text>
</comment>
<dbReference type="Pfam" id="PF14551">
    <property type="entry name" value="MCM_N"/>
    <property type="match status" value="1"/>
</dbReference>
<dbReference type="Gene3D" id="3.30.1640.10">
    <property type="entry name" value="mini-chromosome maintenance (MCM) complex, chain A, domain 1"/>
    <property type="match status" value="1"/>
</dbReference>
<dbReference type="SMART" id="SM00350">
    <property type="entry name" value="MCM"/>
    <property type="match status" value="1"/>
</dbReference>
<dbReference type="PANTHER" id="PTHR11630">
    <property type="entry name" value="DNA REPLICATION LICENSING FACTOR MCM FAMILY MEMBER"/>
    <property type="match status" value="1"/>
</dbReference>
<evidence type="ECO:0000256" key="13">
    <source>
        <dbReference type="SAM" id="MobiDB-lite"/>
    </source>
</evidence>
<dbReference type="InterPro" id="IPR031327">
    <property type="entry name" value="MCM"/>
</dbReference>
<dbReference type="GO" id="GO:0005656">
    <property type="term" value="C:nuclear pre-replicative complex"/>
    <property type="evidence" value="ECO:0007669"/>
    <property type="project" value="UniProtKB-ARBA"/>
</dbReference>
<dbReference type="SUPFAM" id="SSF50249">
    <property type="entry name" value="Nucleic acid-binding proteins"/>
    <property type="match status" value="1"/>
</dbReference>
<dbReference type="InterPro" id="IPR054125">
    <property type="entry name" value="MCM5_C"/>
</dbReference>
<accession>A0AAV5RJL2</accession>
<feature type="region of interest" description="Disordered" evidence="13">
    <location>
        <begin position="1"/>
        <end position="26"/>
    </location>
</feature>
<dbReference type="GO" id="GO:0003697">
    <property type="term" value="F:single-stranded DNA binding"/>
    <property type="evidence" value="ECO:0007669"/>
    <property type="project" value="TreeGrafter"/>
</dbReference>
<evidence type="ECO:0000256" key="10">
    <source>
        <dbReference type="ARBA" id="ARBA00023306"/>
    </source>
</evidence>
<dbReference type="InterPro" id="IPR041562">
    <property type="entry name" value="MCM_lid"/>
</dbReference>
<dbReference type="PROSITE" id="PS00847">
    <property type="entry name" value="MCM_1"/>
    <property type="match status" value="1"/>
</dbReference>
<evidence type="ECO:0000259" key="14">
    <source>
        <dbReference type="PROSITE" id="PS50051"/>
    </source>
</evidence>
<sequence>MSFEQARVYSTSVGLPSRDPETGEEPSRYAEVENKLRRFILDFFVNNSYKYRDQLREHCILGNYCLEVDVAHLILFDEDLGHRLSEEPAEILPLFEQAALSVAKRIVYAMSSTDANATGNANGAEESSLAATSTSEQTANDDAMTDDTNQQNLDIPTEIQVVLISNANVTSIRDLDATHISKLVRVPGIIISASPLVSKATLLFLMCRSCRHLLRLQVNSGFGGVQAPTKCQAPSVAGGAVNECPPNPYVVVHDRSIFVDQQVLKLQESPENVPVGEMPRNIILTADRTLTNRAIPGSRCTVLGVYSIYQSKVKAPGAVAVRNPYVRAVGMELSSGQQSRDNAVFTEEEEEEFLALSRTPDLFSTFAQSIAPSIWGHEDIKRAIACLLVGGSKRLLPDNIRLRGDINVLLLGDPGTAKSQLLKFVEKVAPIAIYTSGKGSSAAGLTASVQRDPATRDFYLEGGAMVLADGGVVCIDEFDKMREDDRVAIHEAMEQQTISIAKAGITTVLNSRTSVLAAANPLFGRYDDLKSPGENIDFQTTILSRFDMIFIIKDEHSREHDSSVAEHVLNTQLHGTVAGRSQAKPNPVEEGAIPMEKMQRYVEYCRARCAPRLSAQAAELLVSHFVSIREENHKQELHTNVRSSVPVTVRQLEAMVRIAEAIAKIHLQPVATEDHVREAIRLFDASTVNAIGQDMYSREMSAEVGQVEEKLKQRLPVGWHTSYATLLREFVNGRYNFSKFALDTALNVMERRDSIQFRQQRQAIFRSAP</sequence>
<dbReference type="GO" id="GO:0043138">
    <property type="term" value="F:3'-5' DNA helicase activity"/>
    <property type="evidence" value="ECO:0007669"/>
    <property type="project" value="TreeGrafter"/>
</dbReference>
<dbReference type="GO" id="GO:0006270">
    <property type="term" value="P:DNA replication initiation"/>
    <property type="evidence" value="ECO:0007669"/>
    <property type="project" value="UniProtKB-UniRule"/>
</dbReference>
<dbReference type="Proteomes" id="UP001362899">
    <property type="component" value="Unassembled WGS sequence"/>
</dbReference>
<dbReference type="CDD" id="cd17756">
    <property type="entry name" value="MCM5"/>
    <property type="match status" value="1"/>
</dbReference>
<dbReference type="GO" id="GO:0042555">
    <property type="term" value="C:MCM complex"/>
    <property type="evidence" value="ECO:0007669"/>
    <property type="project" value="UniProtKB-UniRule"/>
</dbReference>
<evidence type="ECO:0000256" key="9">
    <source>
        <dbReference type="ARBA" id="ARBA00023242"/>
    </source>
</evidence>
<dbReference type="InterPro" id="IPR008048">
    <property type="entry name" value="MCM5"/>
</dbReference>
<dbReference type="GO" id="GO:0005524">
    <property type="term" value="F:ATP binding"/>
    <property type="evidence" value="ECO:0007669"/>
    <property type="project" value="UniProtKB-UniRule"/>
</dbReference>
<keyword evidence="3 12" id="KW-0235">DNA replication</keyword>
<dbReference type="InterPro" id="IPR001208">
    <property type="entry name" value="MCM_dom"/>
</dbReference>
<comment type="catalytic activity">
    <reaction evidence="12">
        <text>ATP + H2O = ADP + phosphate + H(+)</text>
        <dbReference type="Rhea" id="RHEA:13065"/>
        <dbReference type="ChEBI" id="CHEBI:15377"/>
        <dbReference type="ChEBI" id="CHEBI:15378"/>
        <dbReference type="ChEBI" id="CHEBI:30616"/>
        <dbReference type="ChEBI" id="CHEBI:43474"/>
        <dbReference type="ChEBI" id="CHEBI:456216"/>
        <dbReference type="EC" id="3.6.4.12"/>
    </reaction>
</comment>
<keyword evidence="9 12" id="KW-0539">Nucleus</keyword>
<evidence type="ECO:0000256" key="11">
    <source>
        <dbReference type="RuleBase" id="RU004070"/>
    </source>
</evidence>
<evidence type="ECO:0000313" key="16">
    <source>
        <dbReference type="Proteomes" id="UP001362899"/>
    </source>
</evidence>
<keyword evidence="4 11" id="KW-0547">Nucleotide-binding</keyword>
<dbReference type="Gene3D" id="2.20.28.10">
    <property type="match status" value="1"/>
</dbReference>
<name>A0AAV5RJL2_STABA</name>
<proteinExistence type="inferred from homology"/>
<dbReference type="InterPro" id="IPR033762">
    <property type="entry name" value="MCM_OB"/>
</dbReference>
<dbReference type="GO" id="GO:0017116">
    <property type="term" value="F:single-stranded DNA helicase activity"/>
    <property type="evidence" value="ECO:0007669"/>
    <property type="project" value="TreeGrafter"/>
</dbReference>
<keyword evidence="6 12" id="KW-0347">Helicase</keyword>
<evidence type="ECO:0000256" key="4">
    <source>
        <dbReference type="ARBA" id="ARBA00022741"/>
    </source>
</evidence>
<keyword evidence="5 12" id="KW-0378">Hydrolase</keyword>
<dbReference type="Pfam" id="PF17207">
    <property type="entry name" value="MCM_OB"/>
    <property type="match status" value="1"/>
</dbReference>
<dbReference type="PRINTS" id="PR01661">
    <property type="entry name" value="MCMPROTEIN5"/>
</dbReference>
<evidence type="ECO:0000256" key="7">
    <source>
        <dbReference type="ARBA" id="ARBA00022840"/>
    </source>
</evidence>
<dbReference type="PRINTS" id="PR01657">
    <property type="entry name" value="MCMFAMILY"/>
</dbReference>
<comment type="similarity">
    <text evidence="2 11">Belongs to the MCM family.</text>
</comment>
<dbReference type="GO" id="GO:0006279">
    <property type="term" value="P:premeiotic DNA replication"/>
    <property type="evidence" value="ECO:0007669"/>
    <property type="project" value="UniProtKB-ARBA"/>
</dbReference>
<evidence type="ECO:0000256" key="8">
    <source>
        <dbReference type="ARBA" id="ARBA00023125"/>
    </source>
</evidence>
<evidence type="ECO:0000256" key="5">
    <source>
        <dbReference type="ARBA" id="ARBA00022801"/>
    </source>
</evidence>
<comment type="subunit">
    <text evidence="12">Component of the MCM2-7 complex.</text>
</comment>
<dbReference type="EMBL" id="BTGC01000008">
    <property type="protein sequence ID" value="GMM51730.1"/>
    <property type="molecule type" value="Genomic_DNA"/>
</dbReference>
<dbReference type="InterPro" id="IPR027417">
    <property type="entry name" value="P-loop_NTPase"/>
</dbReference>
<dbReference type="Gene3D" id="3.40.50.300">
    <property type="entry name" value="P-loop containing nucleotide triphosphate hydrolases"/>
    <property type="match status" value="1"/>
</dbReference>
<keyword evidence="7 11" id="KW-0067">ATP-binding</keyword>
<reference evidence="15 16" key="1">
    <citation type="journal article" date="2023" name="Elife">
        <title>Identification of key yeast species and microbe-microbe interactions impacting larval growth of Drosophila in the wild.</title>
        <authorList>
            <person name="Mure A."/>
            <person name="Sugiura Y."/>
            <person name="Maeda R."/>
            <person name="Honda K."/>
            <person name="Sakurai N."/>
            <person name="Takahashi Y."/>
            <person name="Watada M."/>
            <person name="Katoh T."/>
            <person name="Gotoh A."/>
            <person name="Gotoh Y."/>
            <person name="Taniguchi I."/>
            <person name="Nakamura K."/>
            <person name="Hayashi T."/>
            <person name="Katayama T."/>
            <person name="Uemura T."/>
            <person name="Hattori Y."/>
        </authorList>
    </citation>
    <scope>NUCLEOTIDE SEQUENCE [LARGE SCALE GENOMIC DNA]</scope>
    <source>
        <strain evidence="15 16">SB-73</strain>
    </source>
</reference>
<dbReference type="Pfam" id="PF17855">
    <property type="entry name" value="MCM_lid"/>
    <property type="match status" value="1"/>
</dbReference>
<dbReference type="GO" id="GO:0006267">
    <property type="term" value="P:pre-replicative complex assembly involved in nuclear cell cycle DNA replication"/>
    <property type="evidence" value="ECO:0007669"/>
    <property type="project" value="UniProtKB-ARBA"/>
</dbReference>
<dbReference type="GO" id="GO:0071162">
    <property type="term" value="C:CMG complex"/>
    <property type="evidence" value="ECO:0007669"/>
    <property type="project" value="UniProtKB-ARBA"/>
</dbReference>
<dbReference type="PROSITE" id="PS50051">
    <property type="entry name" value="MCM_2"/>
    <property type="match status" value="1"/>
</dbReference>
<dbReference type="FunFam" id="3.40.50.300:FF:000241">
    <property type="entry name" value="DNA helicase"/>
    <property type="match status" value="1"/>
</dbReference>
<organism evidence="15 16">
    <name type="scientific">Starmerella bacillaris</name>
    <name type="common">Yeast</name>
    <name type="synonym">Candida zemplinina</name>
    <dbReference type="NCBI Taxonomy" id="1247836"/>
    <lineage>
        <taxon>Eukaryota</taxon>
        <taxon>Fungi</taxon>
        <taxon>Dikarya</taxon>
        <taxon>Ascomycota</taxon>
        <taxon>Saccharomycotina</taxon>
        <taxon>Dipodascomycetes</taxon>
        <taxon>Dipodascales</taxon>
        <taxon>Trichomonascaceae</taxon>
        <taxon>Starmerella</taxon>
    </lineage>
</organism>
<dbReference type="GO" id="GO:0016787">
    <property type="term" value="F:hydrolase activity"/>
    <property type="evidence" value="ECO:0007669"/>
    <property type="project" value="UniProtKB-KW"/>
</dbReference>
<keyword evidence="10 12" id="KW-0131">Cell cycle</keyword>
<comment type="subcellular location">
    <subcellularLocation>
        <location evidence="1 12">Nucleus</location>
    </subcellularLocation>
</comment>
<evidence type="ECO:0000256" key="6">
    <source>
        <dbReference type="ARBA" id="ARBA00022806"/>
    </source>
</evidence>
<protein>
    <recommendedName>
        <fullName evidence="12">DNA replication licensing factor MCM5</fullName>
        <ecNumber evidence="12">3.6.4.12</ecNumber>
    </recommendedName>
</protein>
<feature type="region of interest" description="Disordered" evidence="13">
    <location>
        <begin position="117"/>
        <end position="149"/>
    </location>
</feature>
<evidence type="ECO:0000256" key="2">
    <source>
        <dbReference type="ARBA" id="ARBA00008010"/>
    </source>
</evidence>
<comment type="caution">
    <text evidence="15">The sequence shown here is derived from an EMBL/GenBank/DDBJ whole genome shotgun (WGS) entry which is preliminary data.</text>
</comment>
<dbReference type="GO" id="GO:0000727">
    <property type="term" value="P:double-strand break repair via break-induced replication"/>
    <property type="evidence" value="ECO:0007669"/>
    <property type="project" value="TreeGrafter"/>
</dbReference>
<evidence type="ECO:0000256" key="3">
    <source>
        <dbReference type="ARBA" id="ARBA00022705"/>
    </source>
</evidence>
<dbReference type="SUPFAM" id="SSF52540">
    <property type="entry name" value="P-loop containing nucleoside triphosphate hydrolases"/>
    <property type="match status" value="1"/>
</dbReference>
<keyword evidence="16" id="KW-1185">Reference proteome</keyword>
<dbReference type="EC" id="3.6.4.12" evidence="12"/>
<keyword evidence="8 11" id="KW-0238">DNA-binding</keyword>
<dbReference type="Pfam" id="PF00493">
    <property type="entry name" value="MCM"/>
    <property type="match status" value="1"/>
</dbReference>
<dbReference type="Gene3D" id="2.40.50.140">
    <property type="entry name" value="Nucleic acid-binding proteins"/>
    <property type="match status" value="1"/>
</dbReference>
<gene>
    <name evidence="15" type="ORF">DASB73_026930</name>
</gene>
<dbReference type="GO" id="GO:0043596">
    <property type="term" value="C:nuclear replication fork"/>
    <property type="evidence" value="ECO:0007669"/>
    <property type="project" value="UniProtKB-ARBA"/>
</dbReference>
<evidence type="ECO:0000256" key="12">
    <source>
        <dbReference type="RuleBase" id="RU368063"/>
    </source>
</evidence>
<dbReference type="InterPro" id="IPR012340">
    <property type="entry name" value="NA-bd_OB-fold"/>
</dbReference>